<feature type="domain" description="U3 small nucleolar RNA-associated protein 20 N-terminal" evidence="2">
    <location>
        <begin position="869"/>
        <end position="1440"/>
    </location>
</feature>
<evidence type="ECO:0000259" key="4">
    <source>
        <dbReference type="Pfam" id="PF23099"/>
    </source>
</evidence>
<dbReference type="InterPro" id="IPR046523">
    <property type="entry name" value="UTP20_dom"/>
</dbReference>
<organism evidence="5 6">
    <name type="scientific">Passalora fulva</name>
    <name type="common">Tomato leaf mold</name>
    <name type="synonym">Cladosporium fulvum</name>
    <dbReference type="NCBI Taxonomy" id="5499"/>
    <lineage>
        <taxon>Eukaryota</taxon>
        <taxon>Fungi</taxon>
        <taxon>Dikarya</taxon>
        <taxon>Ascomycota</taxon>
        <taxon>Pezizomycotina</taxon>
        <taxon>Dothideomycetes</taxon>
        <taxon>Dothideomycetidae</taxon>
        <taxon>Mycosphaerellales</taxon>
        <taxon>Mycosphaerellaceae</taxon>
        <taxon>Fulvia</taxon>
    </lineage>
</organism>
<evidence type="ECO:0000256" key="1">
    <source>
        <dbReference type="SAM" id="MobiDB-lite"/>
    </source>
</evidence>
<proteinExistence type="predicted"/>
<evidence type="ECO:0000259" key="3">
    <source>
        <dbReference type="Pfam" id="PF20416"/>
    </source>
</evidence>
<evidence type="ECO:0000259" key="2">
    <source>
        <dbReference type="Pfam" id="PF07539"/>
    </source>
</evidence>
<accession>A0A9Q8PFM2</accession>
<feature type="region of interest" description="Disordered" evidence="1">
    <location>
        <begin position="2359"/>
        <end position="2381"/>
    </location>
</feature>
<evidence type="ECO:0000313" key="5">
    <source>
        <dbReference type="EMBL" id="UJO21598.1"/>
    </source>
</evidence>
<protein>
    <submittedName>
        <fullName evidence="5">U3 small nucleolar RNA-associated protein 20</fullName>
    </submittedName>
</protein>
<dbReference type="Pfam" id="PF23099">
    <property type="entry name" value="UTP20_C"/>
    <property type="match status" value="1"/>
</dbReference>
<evidence type="ECO:0000313" key="6">
    <source>
        <dbReference type="Proteomes" id="UP000756132"/>
    </source>
</evidence>
<reference evidence="5" key="1">
    <citation type="submission" date="2021-12" db="EMBL/GenBank/DDBJ databases">
        <authorList>
            <person name="Zaccaron A."/>
            <person name="Stergiopoulos I."/>
        </authorList>
    </citation>
    <scope>NUCLEOTIDE SEQUENCE</scope>
    <source>
        <strain evidence="5">Race5_Kim</strain>
    </source>
</reference>
<feature type="compositionally biased region" description="Basic residues" evidence="1">
    <location>
        <begin position="17"/>
        <end position="34"/>
    </location>
</feature>
<dbReference type="PANTHER" id="PTHR17695">
    <property type="entry name" value="SMALL SUBUNIT PROCESSOME COMPONENT 20 HOMOLOG"/>
    <property type="match status" value="1"/>
</dbReference>
<dbReference type="OrthoDB" id="360653at2759"/>
<feature type="domain" description="U3 small nucleolar RNA-associated protein 20" evidence="3">
    <location>
        <begin position="1631"/>
        <end position="1846"/>
    </location>
</feature>
<keyword evidence="6" id="KW-1185">Reference proteome</keyword>
<dbReference type="GO" id="GO:0030686">
    <property type="term" value="C:90S preribosome"/>
    <property type="evidence" value="ECO:0007669"/>
    <property type="project" value="TreeGrafter"/>
</dbReference>
<dbReference type="RefSeq" id="XP_047765964.1">
    <property type="nucleotide sequence ID" value="XM_047908494.1"/>
</dbReference>
<feature type="compositionally biased region" description="Basic and acidic residues" evidence="1">
    <location>
        <begin position="2483"/>
        <end position="2498"/>
    </location>
</feature>
<dbReference type="Gene3D" id="1.25.10.10">
    <property type="entry name" value="Leucine-rich Repeat Variant"/>
    <property type="match status" value="4"/>
</dbReference>
<dbReference type="EMBL" id="CP090171">
    <property type="protein sequence ID" value="UJO21598.1"/>
    <property type="molecule type" value="Genomic_DNA"/>
</dbReference>
<dbReference type="PANTHER" id="PTHR17695:SF11">
    <property type="entry name" value="SMALL SUBUNIT PROCESSOME COMPONENT 20 HOMOLOG"/>
    <property type="match status" value="1"/>
</dbReference>
<dbReference type="Pfam" id="PF20416">
    <property type="entry name" value="UTP20"/>
    <property type="match status" value="1"/>
</dbReference>
<reference evidence="5" key="2">
    <citation type="journal article" date="2022" name="Microb. Genom.">
        <title>A chromosome-scale genome assembly of the tomato pathogen Cladosporium fulvum reveals a compartmentalized genome architecture and the presence of a dispensable chromosome.</title>
        <authorList>
            <person name="Zaccaron A.Z."/>
            <person name="Chen L.H."/>
            <person name="Samaras A."/>
            <person name="Stergiopoulos I."/>
        </authorList>
    </citation>
    <scope>NUCLEOTIDE SEQUENCE</scope>
    <source>
        <strain evidence="5">Race5_Kim</strain>
    </source>
</reference>
<name>A0A9Q8PFM2_PASFU</name>
<feature type="region of interest" description="Disordered" evidence="1">
    <location>
        <begin position="1"/>
        <end position="34"/>
    </location>
</feature>
<feature type="region of interest" description="Disordered" evidence="1">
    <location>
        <begin position="2483"/>
        <end position="2504"/>
    </location>
</feature>
<dbReference type="InterPro" id="IPR011989">
    <property type="entry name" value="ARM-like"/>
</dbReference>
<dbReference type="Proteomes" id="UP000756132">
    <property type="component" value="Chromosome 9"/>
</dbReference>
<gene>
    <name evidence="5" type="ORF">CLAFUR5_09346</name>
</gene>
<dbReference type="KEGG" id="ffu:CLAFUR5_09346"/>
<sequence length="2535" mass="282572">MSSMSRGKAGKAAKAYKVVKPKKSTKHTTPHTRNHRFKSFNDRIASLKIDPVRRRRYVEGEEKEQESTHTYFGTSLEQWKDTNLSATFTSFAKEVSPLCDNLAVVLYNEEKIMDVLVKYIEKADALAMEPLLNLLSQFAHDLDTKFEVHFQRAVATVTAVAAKHSDFAVIEWSFTCLAWLFKYFSRLLTPDLRPLYDLIAPYLGKEAQKPFIVRFTAEALSFLVRKAALVYEKDKEPLDLIMEHMLQDCVATPSDSTASLQQQGVMTLLTEAIKGIQNGVHASASAVLSCLFRSAGGLATTESQSMDKIATGILTSLIHSCNPEGFAPVLDTTLNYVGSSSKTSGFSIRFCASLLFTVVSVRKGTRIQDWKPITKLAQEHVAKCQELEVIEAQTVSPVLGLLSVSMQTATIDAVLSIRQVVDVVRTGKLAPFFIQFCDMVSRLGKERFENFVLPAFQKFVLDAAQEGDMGLYSLIPRVALRTQDAKLKCPHNMLRSIIDDLKQLTGQHTTDSHELLARANLKLKALVCLTLSEETKQALRSSLLKLVHRALENTEPPSTSFCDFALSVGFEQLLHLQENETALESLWIKLCNASPNYIGLSKFWSNLLRYVKSHKPNDLGGSHLEALDKALVSCLASSSHSIRQDTLDIISMLYQLRGKEATNLLSIAVTIESIPITLETERSLSMNIRRLAPAYSICNDDLLLRAIPKYCFGLLHLRLSKAWDDATTALAGIVETKAGEEAVMEMVQAWLDSKPDFQSDDDEVPAVLDVDTDGFKVFSDFECPNLAKLAAITEQVFLQPTSGLPAPAKQLSIDQERSPIVTATARSQALRVLNKMPQLAEKRSRILVPILLKWAGTADEMDPESEGGRWSRKDQKALLAIFAQFGNPKVLYKSDEVYSALLALSANGDVEIQRSALKAIMAWKNKSVTRYEEHLNNLLDEDRFREELSVFLREEVDEEEGISSEDHTHLMPVMLRLLYGRAVSGGKEGQSGRRKAIFVALSRFGNNVLEQFIDIALSGTAKDHAGADTDFVQEPKAPLRQQFGMLNMINDMLQVLGAELEPSATKQVQGILSCTVSASRRLDQDDQQSEASLLRTIRSAGMQCLVKTFDTMSGQDLKRYGKIIVDDLLVPRLERFANENAQGVSGTLRLFAAWSARNATIELLTSADGKILHSIAHLLQRQHTKDEVRVFILKEILDNLVQQDLDHTVLQPHVSSFVTAIGAIIKGQPSKAVLDASVQSFAKLAAEISSGDEAADVTKTCTGLLTKPSKDVSPWTKTGLLRTLLPLVQRSDVPVKDELYSALSGLFSRLRGVESRALLAQVLATLVKDDEVLARAAKACEDMNAMGTRLDEPNHERREQAFTWIYESSNAMSLEQWLPVVHNCLYYIRDSEDRVNRSSASHALQLFVDAAAQHIEDDDWKVLLDDAVYTGIEHGVKEQSELVRAEYLQVLGHLVEKLSTWQKVSNMYTLAVGGDEEASFFNNILHIQQHRRLRALRRLTEEAGNLSSSNVSRILLPLLEHFVFDAIEGDSGRTLTDQAVQTIGALATVLNQSAFRATFKRYTAYLKSKVELEKTVLRLLGAMVDGARASQSSDGAEDPASDATTAKASVLSSKAVISEQLPPLLAYLHQKDESTVDRRMPVAVTIVKLMLALPENEFAARLPAVLTDVSHVFRSRSQEARDETRKALKAVSSLVGPNYFSFILRELRSALKRGYQLHVLSFTVHALLVDAKLSPGDLDECLPDLMAVIMDDIFGVTGQEKDAEEYKSGMKEVKSSKSYDTMEHLARITPIRKLGELVRPIRSLLSERLDLKSLKKIDELLTRLRKGVDENPASDSRDMLSFCWEIVSQVYQEEAAVPAAQTLFDERRKRFLVQLEAPKGLHEKSTTTSYRFKLVSFALNLLRKALRRHEDLQTPQNLAGFLPMAGDALIQGQEEVKLSAVRLLSTIMRVPIKKLDDNAPVYVKEAVAMIKGAPNMTTDSVKAALELITSVLREKRTVEVKEKDMALLLKRLKTDIDEPDRQGVIYKFLRSVLGRKILITEVYELMDEVGKAMVTNPDRSIRESARSAYLQFVMEYPQGKDRWQKQTSFLVGNLQYQHASGRQSVMEFLHQMLGKIGDDVLAETSPRIFVSLLPVLVSDTDNNCRDMAKLLVGRIFERAGGEQLKQFLTMMETWLKPEKKAAIKAGALQCWSVLMRSQTLPQKQLESLRDKLEDILSDFANEETIEQPRLILDTLQAMSVLVETAPAVGLGRDCADLWKILQKLPARDSVEVQESVATLLGKFFDDIASYSSKTEYKLAGLPLRGSGGVELGAEDMRSLRAVNLQALRAISLGTSETLTVQIIRNLVFLGRCFDANQMPSSDNVDQESDEEEASEEDSQVPNKTALANLLRRLSSMLMADKFSVMSRTTALQTVAALINQIENIPDLQVVLRPLYALTDPTVPKPPGDLYKALEDKARETMDLIQKKIGSQAYVAALASARTEAKNRRDERRQKRRIEAVSAPEKWASGKKRKYEAKKVKIKAKGQEARGMRRGW</sequence>
<dbReference type="InterPro" id="IPR016024">
    <property type="entry name" value="ARM-type_fold"/>
</dbReference>
<dbReference type="InterPro" id="IPR052575">
    <property type="entry name" value="SSU_processome_comp_20"/>
</dbReference>
<feature type="domain" description="U3 small nucleolar RNA-associated protein 20 C-terminal" evidence="4">
    <location>
        <begin position="2204"/>
        <end position="2522"/>
    </location>
</feature>
<dbReference type="GO" id="GO:0032040">
    <property type="term" value="C:small-subunit processome"/>
    <property type="evidence" value="ECO:0007669"/>
    <property type="project" value="TreeGrafter"/>
</dbReference>
<dbReference type="InterPro" id="IPR011430">
    <property type="entry name" value="UTP20_N"/>
</dbReference>
<dbReference type="Pfam" id="PF07539">
    <property type="entry name" value="UTP20_N"/>
    <property type="match status" value="1"/>
</dbReference>
<feature type="compositionally biased region" description="Acidic residues" evidence="1">
    <location>
        <begin position="2364"/>
        <end position="2378"/>
    </location>
</feature>
<dbReference type="GeneID" id="71989224"/>
<dbReference type="SUPFAM" id="SSF48371">
    <property type="entry name" value="ARM repeat"/>
    <property type="match status" value="2"/>
</dbReference>
<dbReference type="InterPro" id="IPR057525">
    <property type="entry name" value="UTP20_C"/>
</dbReference>
<feature type="compositionally biased region" description="Low complexity" evidence="1">
    <location>
        <begin position="1"/>
        <end position="16"/>
    </location>
</feature>